<comment type="caution">
    <text evidence="1">The sequence shown here is derived from an EMBL/GenBank/DDBJ whole genome shotgun (WGS) entry which is preliminary data.</text>
</comment>
<organism evidence="1 2">
    <name type="scientific">Prauserella halophila</name>
    <dbReference type="NCBI Taxonomy" id="185641"/>
    <lineage>
        <taxon>Bacteria</taxon>
        <taxon>Bacillati</taxon>
        <taxon>Actinomycetota</taxon>
        <taxon>Actinomycetes</taxon>
        <taxon>Pseudonocardiales</taxon>
        <taxon>Pseudonocardiaceae</taxon>
        <taxon>Prauserella</taxon>
    </lineage>
</organism>
<dbReference type="EMBL" id="BAAALN010000006">
    <property type="protein sequence ID" value="GAA1239326.1"/>
    <property type="molecule type" value="Genomic_DNA"/>
</dbReference>
<reference evidence="2" key="1">
    <citation type="journal article" date="2019" name="Int. J. Syst. Evol. Microbiol.">
        <title>The Global Catalogue of Microorganisms (GCM) 10K type strain sequencing project: providing services to taxonomists for standard genome sequencing and annotation.</title>
        <authorList>
            <consortium name="The Broad Institute Genomics Platform"/>
            <consortium name="The Broad Institute Genome Sequencing Center for Infectious Disease"/>
            <person name="Wu L."/>
            <person name="Ma J."/>
        </authorList>
    </citation>
    <scope>NUCLEOTIDE SEQUENCE [LARGE SCALE GENOMIC DNA]</scope>
    <source>
        <strain evidence="2">JCM 13023</strain>
    </source>
</reference>
<protein>
    <submittedName>
        <fullName evidence="1">DUF1702 family protein</fullName>
    </submittedName>
</protein>
<dbReference type="Proteomes" id="UP001500653">
    <property type="component" value="Unassembled WGS sequence"/>
</dbReference>
<sequence length="278" mass="29137">MARALLEGHARSFLDGFNIAAADWRSVHEGLREVSSDERGFAYEGAAMYAAIRDAATMGRAQAVSLLSSGPGDGYVHLIRVGTGWPYALVSRPPVAPVGSTPLLRWLGLDGGGFALAFFGGKARLRRFCSRTPTPAWAEKVAGCGRALWFIESAGVPAVCATIGAAPAAARPHLWSGVGLASCYAGGVEADGFAELAAACGDYWPHLAQGSIFGVAARVRSGVVPRYTSVGSRAVLDRDPATVANWSEQALAGIESRGDLAAYGEWKSRLRHIAGAHR</sequence>
<evidence type="ECO:0000313" key="1">
    <source>
        <dbReference type="EMBL" id="GAA1239326.1"/>
    </source>
</evidence>
<name>A0ABP4GUT0_9PSEU</name>
<gene>
    <name evidence="1" type="ORF">GCM10009676_24960</name>
</gene>
<accession>A0ABP4GUT0</accession>
<dbReference type="Pfam" id="PF08012">
    <property type="entry name" value="DUF1702"/>
    <property type="match status" value="1"/>
</dbReference>
<dbReference type="InterPro" id="IPR012964">
    <property type="entry name" value="DUF1702"/>
</dbReference>
<keyword evidence="2" id="KW-1185">Reference proteome</keyword>
<evidence type="ECO:0000313" key="2">
    <source>
        <dbReference type="Proteomes" id="UP001500653"/>
    </source>
</evidence>
<proteinExistence type="predicted"/>